<dbReference type="InterPro" id="IPR051320">
    <property type="entry name" value="Viral_Replic_Matur_Polypro"/>
</dbReference>
<accession>A0A151QNC1</accession>
<evidence type="ECO:0000313" key="1">
    <source>
        <dbReference type="EMBL" id="KYP31752.1"/>
    </source>
</evidence>
<evidence type="ECO:0000313" key="2">
    <source>
        <dbReference type="Proteomes" id="UP000075243"/>
    </source>
</evidence>
<proteinExistence type="predicted"/>
<reference evidence="1" key="1">
    <citation type="journal article" date="2012" name="Nat. Biotechnol.">
        <title>Draft genome sequence of pigeonpea (Cajanus cajan), an orphan legume crop of resource-poor farmers.</title>
        <authorList>
            <person name="Varshney R.K."/>
            <person name="Chen W."/>
            <person name="Li Y."/>
            <person name="Bharti A.K."/>
            <person name="Saxena R.K."/>
            <person name="Schlueter J.A."/>
            <person name="Donoghue M.T."/>
            <person name="Azam S."/>
            <person name="Fan G."/>
            <person name="Whaley A.M."/>
            <person name="Farmer A.D."/>
            <person name="Sheridan J."/>
            <person name="Iwata A."/>
            <person name="Tuteja R."/>
            <person name="Penmetsa R.V."/>
            <person name="Wu W."/>
            <person name="Upadhyaya H.D."/>
            <person name="Yang S.P."/>
            <person name="Shah T."/>
            <person name="Saxena K.B."/>
            <person name="Michael T."/>
            <person name="McCombie W.R."/>
            <person name="Yang B."/>
            <person name="Zhang G."/>
            <person name="Yang H."/>
            <person name="Wang J."/>
            <person name="Spillane C."/>
            <person name="Cook D.R."/>
            <person name="May G.D."/>
            <person name="Xu X."/>
            <person name="Jackson S.A."/>
        </authorList>
    </citation>
    <scope>NUCLEOTIDE SEQUENCE [LARGE SCALE GENOMIC DNA]</scope>
</reference>
<dbReference type="EMBL" id="KQ485698">
    <property type="protein sequence ID" value="KYP31752.1"/>
    <property type="molecule type" value="Genomic_DNA"/>
</dbReference>
<dbReference type="Gramene" id="C.cajan_43972.t">
    <property type="protein sequence ID" value="C.cajan_43972.t.cds1"/>
    <property type="gene ID" value="C.cajan_43972"/>
</dbReference>
<dbReference type="InterPro" id="IPR043128">
    <property type="entry name" value="Rev_trsase/Diguanyl_cyclase"/>
</dbReference>
<dbReference type="PANTHER" id="PTHR33064:SF37">
    <property type="entry name" value="RIBONUCLEASE H"/>
    <property type="match status" value="1"/>
</dbReference>
<dbReference type="AlphaFoldDB" id="A0A151QNC1"/>
<dbReference type="Proteomes" id="UP000075243">
    <property type="component" value="Unassembled WGS sequence"/>
</dbReference>
<dbReference type="SUPFAM" id="SSF56672">
    <property type="entry name" value="DNA/RNA polymerases"/>
    <property type="match status" value="1"/>
</dbReference>
<dbReference type="Gene3D" id="3.30.70.270">
    <property type="match status" value="1"/>
</dbReference>
<dbReference type="PANTHER" id="PTHR33064">
    <property type="entry name" value="POL PROTEIN"/>
    <property type="match status" value="1"/>
</dbReference>
<sequence>MVDWHVPTSLKSLRGFLGLTGFYRRFVKGYVAIAQPLTELLKKWAFLSSIHQP</sequence>
<gene>
    <name evidence="1" type="ORF">KK1_047775</name>
</gene>
<dbReference type="InterPro" id="IPR043502">
    <property type="entry name" value="DNA/RNA_pol_sf"/>
</dbReference>
<protein>
    <submittedName>
        <fullName evidence="1">Uncharacterized protein</fullName>
    </submittedName>
</protein>
<organism evidence="1 2">
    <name type="scientific">Cajanus cajan</name>
    <name type="common">Pigeon pea</name>
    <name type="synonym">Cajanus indicus</name>
    <dbReference type="NCBI Taxonomy" id="3821"/>
    <lineage>
        <taxon>Eukaryota</taxon>
        <taxon>Viridiplantae</taxon>
        <taxon>Streptophyta</taxon>
        <taxon>Embryophyta</taxon>
        <taxon>Tracheophyta</taxon>
        <taxon>Spermatophyta</taxon>
        <taxon>Magnoliopsida</taxon>
        <taxon>eudicotyledons</taxon>
        <taxon>Gunneridae</taxon>
        <taxon>Pentapetalae</taxon>
        <taxon>rosids</taxon>
        <taxon>fabids</taxon>
        <taxon>Fabales</taxon>
        <taxon>Fabaceae</taxon>
        <taxon>Papilionoideae</taxon>
        <taxon>50 kb inversion clade</taxon>
        <taxon>NPAAA clade</taxon>
        <taxon>indigoferoid/millettioid clade</taxon>
        <taxon>Phaseoleae</taxon>
        <taxon>Cajanus</taxon>
    </lineage>
</organism>
<dbReference type="STRING" id="3821.A0A151QNC1"/>
<keyword evidence="2" id="KW-1185">Reference proteome</keyword>
<name>A0A151QNC1_CAJCA</name>